<dbReference type="Gene3D" id="3.40.50.720">
    <property type="entry name" value="NAD(P)-binding Rossmann-like Domain"/>
    <property type="match status" value="1"/>
</dbReference>
<name>A0A520MEP7_9GAMM</name>
<keyword evidence="5 8" id="KW-0560">Oxidoreductase</keyword>
<feature type="binding site" evidence="8">
    <location>
        <position position="219"/>
    </location>
    <ligand>
        <name>shikimate</name>
        <dbReference type="ChEBI" id="CHEBI:36208"/>
    </ligand>
</feature>
<dbReference type="InterPro" id="IPR022893">
    <property type="entry name" value="Shikimate_DH_fam"/>
</dbReference>
<sequence>MKSQYAVFGNPIGHSQSPYIHGLFADQCQHKLEYTAKLVAMNEFRSAADAFFREGGHGLNVTVPFKQDAFEYAEETTERATAAQAVNTLIRQDNGLITGDNTDGPGLATDLLGNLNWELKAKRILVLGAGGAVRGILQELLDQQPQHIVIANRTVEKALQLSKQFAESGYVLGCSLDMLDGQEFDIIINGTSVSLGGQALSLPDSLIGASSACCYDLMYGSLPTPFLVWAEDRGARVSDGLGMLVEQAAASFHIWRGVRPDTTAVINSLRQRI</sequence>
<dbReference type="InterPro" id="IPR006151">
    <property type="entry name" value="Shikm_DH/Glu-tRNA_Rdtase"/>
</dbReference>
<dbReference type="SUPFAM" id="SSF53223">
    <property type="entry name" value="Aminoacid dehydrogenase-like, N-terminal domain"/>
    <property type="match status" value="1"/>
</dbReference>
<comment type="catalytic activity">
    <reaction evidence="7 8">
        <text>shikimate + NADP(+) = 3-dehydroshikimate + NADPH + H(+)</text>
        <dbReference type="Rhea" id="RHEA:17737"/>
        <dbReference type="ChEBI" id="CHEBI:15378"/>
        <dbReference type="ChEBI" id="CHEBI:16630"/>
        <dbReference type="ChEBI" id="CHEBI:36208"/>
        <dbReference type="ChEBI" id="CHEBI:57783"/>
        <dbReference type="ChEBI" id="CHEBI:58349"/>
        <dbReference type="EC" id="1.1.1.25"/>
    </reaction>
</comment>
<evidence type="ECO:0000259" key="10">
    <source>
        <dbReference type="Pfam" id="PF08501"/>
    </source>
</evidence>
<keyword evidence="4 8" id="KW-0521">NADP</keyword>
<dbReference type="InterPro" id="IPR013708">
    <property type="entry name" value="Shikimate_DH-bd_N"/>
</dbReference>
<evidence type="ECO:0000256" key="7">
    <source>
        <dbReference type="ARBA" id="ARBA00049442"/>
    </source>
</evidence>
<evidence type="ECO:0000256" key="4">
    <source>
        <dbReference type="ARBA" id="ARBA00022857"/>
    </source>
</evidence>
<dbReference type="GO" id="GO:0009423">
    <property type="term" value="P:chorismate biosynthetic process"/>
    <property type="evidence" value="ECO:0007669"/>
    <property type="project" value="UniProtKB-UniRule"/>
</dbReference>
<dbReference type="Pfam" id="PF01488">
    <property type="entry name" value="Shikimate_DH"/>
    <property type="match status" value="1"/>
</dbReference>
<dbReference type="GO" id="GO:0008652">
    <property type="term" value="P:amino acid biosynthetic process"/>
    <property type="evidence" value="ECO:0007669"/>
    <property type="project" value="UniProtKB-KW"/>
</dbReference>
<evidence type="ECO:0000259" key="11">
    <source>
        <dbReference type="Pfam" id="PF18317"/>
    </source>
</evidence>
<feature type="binding site" evidence="8">
    <location>
        <begin position="152"/>
        <end position="157"/>
    </location>
    <ligand>
        <name>NADP(+)</name>
        <dbReference type="ChEBI" id="CHEBI:58349"/>
    </ligand>
</feature>
<reference evidence="12 13" key="1">
    <citation type="submission" date="2019-02" db="EMBL/GenBank/DDBJ databases">
        <title>Prokaryotic population dynamics and viral predation in marine succession experiment using metagenomics: the confinement effect.</title>
        <authorList>
            <person name="Haro-Moreno J.M."/>
            <person name="Rodriguez-Valera F."/>
            <person name="Lopez-Perez M."/>
        </authorList>
    </citation>
    <scope>NUCLEOTIDE SEQUENCE [LARGE SCALE GENOMIC DNA]</scope>
    <source>
        <strain evidence="12">MED-G170</strain>
    </source>
</reference>
<evidence type="ECO:0000313" key="13">
    <source>
        <dbReference type="Proteomes" id="UP000315889"/>
    </source>
</evidence>
<dbReference type="GO" id="GO:0009073">
    <property type="term" value="P:aromatic amino acid family biosynthetic process"/>
    <property type="evidence" value="ECO:0007669"/>
    <property type="project" value="UniProtKB-KW"/>
</dbReference>
<dbReference type="GO" id="GO:0004764">
    <property type="term" value="F:shikimate 3-dehydrogenase (NADP+) activity"/>
    <property type="evidence" value="ECO:0007669"/>
    <property type="project" value="UniProtKB-UniRule"/>
</dbReference>
<dbReference type="InterPro" id="IPR036291">
    <property type="entry name" value="NAD(P)-bd_dom_sf"/>
</dbReference>
<dbReference type="GO" id="GO:0019632">
    <property type="term" value="P:shikimate metabolic process"/>
    <property type="evidence" value="ECO:0007669"/>
    <property type="project" value="InterPro"/>
</dbReference>
<dbReference type="Proteomes" id="UP000315889">
    <property type="component" value="Unassembled WGS sequence"/>
</dbReference>
<feature type="binding site" evidence="8">
    <location>
        <begin position="128"/>
        <end position="132"/>
    </location>
    <ligand>
        <name>NADP(+)</name>
        <dbReference type="ChEBI" id="CHEBI:58349"/>
    </ligand>
</feature>
<dbReference type="InterPro" id="IPR011342">
    <property type="entry name" value="Shikimate_DH"/>
</dbReference>
<evidence type="ECO:0000313" key="12">
    <source>
        <dbReference type="EMBL" id="RZO19698.1"/>
    </source>
</evidence>
<evidence type="ECO:0000256" key="1">
    <source>
        <dbReference type="ARBA" id="ARBA00004871"/>
    </source>
</evidence>
<dbReference type="EMBL" id="SHBP01000009">
    <property type="protein sequence ID" value="RZO19698.1"/>
    <property type="molecule type" value="Genomic_DNA"/>
</dbReference>
<dbReference type="GO" id="GO:0005829">
    <property type="term" value="C:cytosol"/>
    <property type="evidence" value="ECO:0007669"/>
    <property type="project" value="TreeGrafter"/>
</dbReference>
<dbReference type="CDD" id="cd01065">
    <property type="entry name" value="NAD_bind_Shikimate_DH"/>
    <property type="match status" value="1"/>
</dbReference>
<comment type="caution">
    <text evidence="12">The sequence shown here is derived from an EMBL/GenBank/DDBJ whole genome shotgun (WGS) entry which is preliminary data.</text>
</comment>
<protein>
    <recommendedName>
        <fullName evidence="2 8">Shikimate dehydrogenase (NADP(+))</fullName>
        <shortName evidence="8">SDH</shortName>
        <ecNumber evidence="2 8">1.1.1.25</ecNumber>
    </recommendedName>
</protein>
<feature type="domain" description="Quinate/shikimate 5-dehydrogenase/glutamyl-tRNA reductase" evidence="9">
    <location>
        <begin position="118"/>
        <end position="192"/>
    </location>
</feature>
<evidence type="ECO:0000256" key="5">
    <source>
        <dbReference type="ARBA" id="ARBA00023002"/>
    </source>
</evidence>
<dbReference type="Gene3D" id="3.40.50.10860">
    <property type="entry name" value="Leucine Dehydrogenase, chain A, domain 1"/>
    <property type="match status" value="1"/>
</dbReference>
<evidence type="ECO:0000256" key="3">
    <source>
        <dbReference type="ARBA" id="ARBA00022605"/>
    </source>
</evidence>
<keyword evidence="3 8" id="KW-0028">Amino-acid biosynthesis</keyword>
<dbReference type="AlphaFoldDB" id="A0A520MEP7"/>
<comment type="subunit">
    <text evidence="8">Homodimer.</text>
</comment>
<dbReference type="PANTHER" id="PTHR21089:SF1">
    <property type="entry name" value="BIFUNCTIONAL 3-DEHYDROQUINATE DEHYDRATASE_SHIKIMATE DEHYDROGENASE, CHLOROPLASTIC"/>
    <property type="match status" value="1"/>
</dbReference>
<dbReference type="NCBIfam" id="NF001310">
    <property type="entry name" value="PRK00258.1-2"/>
    <property type="match status" value="1"/>
</dbReference>
<feature type="domain" description="SDH C-terminal" evidence="11">
    <location>
        <begin position="240"/>
        <end position="270"/>
    </location>
</feature>
<accession>A0A520MEP7</accession>
<feature type="binding site" evidence="8">
    <location>
        <position position="217"/>
    </location>
    <ligand>
        <name>NADP(+)</name>
        <dbReference type="ChEBI" id="CHEBI:58349"/>
    </ligand>
</feature>
<organism evidence="12 13">
    <name type="scientific">SAR92 clade bacterium</name>
    <dbReference type="NCBI Taxonomy" id="2315479"/>
    <lineage>
        <taxon>Bacteria</taxon>
        <taxon>Pseudomonadati</taxon>
        <taxon>Pseudomonadota</taxon>
        <taxon>Gammaproteobacteria</taxon>
        <taxon>Cellvibrionales</taxon>
        <taxon>Porticoccaceae</taxon>
        <taxon>SAR92 clade</taxon>
    </lineage>
</organism>
<comment type="similarity">
    <text evidence="8">Belongs to the shikimate dehydrogenase family.</text>
</comment>
<keyword evidence="6 8" id="KW-0057">Aromatic amino acid biosynthesis</keyword>
<dbReference type="UniPathway" id="UPA00053">
    <property type="reaction ID" value="UER00087"/>
</dbReference>
<feature type="binding site" evidence="8">
    <location>
        <begin position="15"/>
        <end position="17"/>
    </location>
    <ligand>
        <name>shikimate</name>
        <dbReference type="ChEBI" id="CHEBI:36208"/>
    </ligand>
</feature>
<feature type="domain" description="Shikimate dehydrogenase substrate binding N-terminal" evidence="10">
    <location>
        <begin position="7"/>
        <end position="89"/>
    </location>
</feature>
<dbReference type="InterPro" id="IPR041121">
    <property type="entry name" value="SDH_C"/>
</dbReference>
<dbReference type="Pfam" id="PF18317">
    <property type="entry name" value="SDH_C"/>
    <property type="match status" value="1"/>
</dbReference>
<dbReference type="GO" id="GO:0050661">
    <property type="term" value="F:NADP binding"/>
    <property type="evidence" value="ECO:0007669"/>
    <property type="project" value="InterPro"/>
</dbReference>
<dbReference type="EC" id="1.1.1.25" evidence="2 8"/>
<feature type="active site" description="Proton acceptor" evidence="8">
    <location>
        <position position="66"/>
    </location>
</feature>
<feature type="binding site" evidence="8">
    <location>
        <position position="247"/>
    </location>
    <ligand>
        <name>shikimate</name>
        <dbReference type="ChEBI" id="CHEBI:36208"/>
    </ligand>
</feature>
<feature type="binding site" evidence="8">
    <location>
        <position position="78"/>
    </location>
    <ligand>
        <name>NADP(+)</name>
        <dbReference type="ChEBI" id="CHEBI:58349"/>
    </ligand>
</feature>
<dbReference type="HAMAP" id="MF_00222">
    <property type="entry name" value="Shikimate_DH_AroE"/>
    <property type="match status" value="1"/>
</dbReference>
<gene>
    <name evidence="8" type="primary">aroE</name>
    <name evidence="12" type="ORF">EVB03_07270</name>
</gene>
<feature type="binding site" evidence="8">
    <location>
        <position position="103"/>
    </location>
    <ligand>
        <name>shikimate</name>
        <dbReference type="ChEBI" id="CHEBI:36208"/>
    </ligand>
</feature>
<dbReference type="InterPro" id="IPR046346">
    <property type="entry name" value="Aminoacid_DH-like_N_sf"/>
</dbReference>
<comment type="function">
    <text evidence="8">Involved in the biosynthesis of the chorismate, which leads to the biosynthesis of aromatic amino acids. Catalyzes the reversible NADPH linked reduction of 3-dehydroshikimate (DHSA) to yield shikimate (SA).</text>
</comment>
<dbReference type="PANTHER" id="PTHR21089">
    <property type="entry name" value="SHIKIMATE DEHYDROGENASE"/>
    <property type="match status" value="1"/>
</dbReference>
<feature type="binding site" evidence="8">
    <location>
        <position position="87"/>
    </location>
    <ligand>
        <name>shikimate</name>
        <dbReference type="ChEBI" id="CHEBI:36208"/>
    </ligand>
</feature>
<feature type="binding site" evidence="8">
    <location>
        <position position="240"/>
    </location>
    <ligand>
        <name>NADP(+)</name>
        <dbReference type="ChEBI" id="CHEBI:58349"/>
    </ligand>
</feature>
<evidence type="ECO:0000256" key="2">
    <source>
        <dbReference type="ARBA" id="ARBA00012962"/>
    </source>
</evidence>
<feature type="binding site" evidence="8">
    <location>
        <position position="62"/>
    </location>
    <ligand>
        <name>shikimate</name>
        <dbReference type="ChEBI" id="CHEBI:36208"/>
    </ligand>
</feature>
<evidence type="ECO:0000256" key="8">
    <source>
        <dbReference type="HAMAP-Rule" id="MF_00222"/>
    </source>
</evidence>
<comment type="pathway">
    <text evidence="1 8">Metabolic intermediate biosynthesis; chorismate biosynthesis; chorismate from D-erythrose 4-phosphate and phosphoenolpyruvate: step 4/7.</text>
</comment>
<evidence type="ECO:0000259" key="9">
    <source>
        <dbReference type="Pfam" id="PF01488"/>
    </source>
</evidence>
<proteinExistence type="inferred from homology"/>
<dbReference type="Pfam" id="PF08501">
    <property type="entry name" value="Shikimate_dh_N"/>
    <property type="match status" value="1"/>
</dbReference>
<dbReference type="SUPFAM" id="SSF51735">
    <property type="entry name" value="NAD(P)-binding Rossmann-fold domains"/>
    <property type="match status" value="1"/>
</dbReference>
<evidence type="ECO:0000256" key="6">
    <source>
        <dbReference type="ARBA" id="ARBA00023141"/>
    </source>
</evidence>
<dbReference type="FunFam" id="3.40.50.10860:FF:000006">
    <property type="entry name" value="Shikimate dehydrogenase (NADP(+))"/>
    <property type="match status" value="1"/>
</dbReference>
<dbReference type="NCBIfam" id="TIGR00507">
    <property type="entry name" value="aroE"/>
    <property type="match status" value="1"/>
</dbReference>